<keyword evidence="3" id="KW-1185">Reference proteome</keyword>
<dbReference type="SUPFAM" id="SSF54593">
    <property type="entry name" value="Glyoxalase/Bleomycin resistance protein/Dihydroxybiphenyl dioxygenase"/>
    <property type="match status" value="1"/>
</dbReference>
<sequence>MKIQELTLYTTNIESQSEFYSQVLGLKIVKKSPKIISFQVGKTLLHFKFKKTATPYHFAINIPANKEEEALHWLKSRRSILKDGQDEIIDFRAWNAKAIYFYDQDLNIVELIARKNLKNESDQKFGPEQFLEISEIGVPTRDIENVFSILSGVMEIEIYDGGFGNFCAIGDETGLFICINRDHKKWYPTNDKAFASNFELVLQEKGKQYHVEFNNESIKVAGLNNPNTQKK</sequence>
<keyword evidence="2" id="KW-0223">Dioxygenase</keyword>
<protein>
    <submittedName>
        <fullName evidence="2">Glyoxalase/Bleomycin resistance protein/Dioxygenase superfamily protein</fullName>
    </submittedName>
</protein>
<evidence type="ECO:0000259" key="1">
    <source>
        <dbReference type="Pfam" id="PF00903"/>
    </source>
</evidence>
<dbReference type="OrthoDB" id="2703022at2"/>
<dbReference type="Gene3D" id="3.10.180.10">
    <property type="entry name" value="2,3-Dihydroxybiphenyl 1,2-Dioxygenase, domain 1"/>
    <property type="match status" value="1"/>
</dbReference>
<dbReference type="GO" id="GO:0051213">
    <property type="term" value="F:dioxygenase activity"/>
    <property type="evidence" value="ECO:0007669"/>
    <property type="project" value="UniProtKB-KW"/>
</dbReference>
<dbReference type="Proteomes" id="UP000184406">
    <property type="component" value="Unassembled WGS sequence"/>
</dbReference>
<accession>A0A1M5ADC3</accession>
<keyword evidence="2" id="KW-0560">Oxidoreductase</keyword>
<dbReference type="InterPro" id="IPR004360">
    <property type="entry name" value="Glyas_Fos-R_dOase_dom"/>
</dbReference>
<dbReference type="EMBL" id="FQUX01000003">
    <property type="protein sequence ID" value="SHF28107.1"/>
    <property type="molecule type" value="Genomic_DNA"/>
</dbReference>
<evidence type="ECO:0000313" key="3">
    <source>
        <dbReference type="Proteomes" id="UP000184406"/>
    </source>
</evidence>
<name>A0A1M5ADC3_9FLAO</name>
<reference evidence="3" key="1">
    <citation type="submission" date="2016-11" db="EMBL/GenBank/DDBJ databases">
        <authorList>
            <person name="Varghese N."/>
            <person name="Submissions S."/>
        </authorList>
    </citation>
    <scope>NUCLEOTIDE SEQUENCE [LARGE SCALE GENOMIC DNA]</scope>
    <source>
        <strain evidence="3">DSM 17539</strain>
    </source>
</reference>
<proteinExistence type="predicted"/>
<dbReference type="RefSeq" id="WP_072861813.1">
    <property type="nucleotide sequence ID" value="NZ_FQUX01000003.1"/>
</dbReference>
<feature type="domain" description="Glyoxalase/fosfomycin resistance/dioxygenase" evidence="1">
    <location>
        <begin position="3"/>
        <end position="56"/>
    </location>
</feature>
<organism evidence="2 3">
    <name type="scientific">Arenibacter palladensis</name>
    <dbReference type="NCBI Taxonomy" id="237373"/>
    <lineage>
        <taxon>Bacteria</taxon>
        <taxon>Pseudomonadati</taxon>
        <taxon>Bacteroidota</taxon>
        <taxon>Flavobacteriia</taxon>
        <taxon>Flavobacteriales</taxon>
        <taxon>Flavobacteriaceae</taxon>
        <taxon>Arenibacter</taxon>
    </lineage>
</organism>
<dbReference type="InterPro" id="IPR029068">
    <property type="entry name" value="Glyas_Bleomycin-R_OHBP_Dase"/>
</dbReference>
<gene>
    <name evidence="2" type="ORF">SAMN03080594_103192</name>
</gene>
<dbReference type="AlphaFoldDB" id="A0A1M5ADC3"/>
<dbReference type="Pfam" id="PF00903">
    <property type="entry name" value="Glyoxalase"/>
    <property type="match status" value="1"/>
</dbReference>
<evidence type="ECO:0000313" key="2">
    <source>
        <dbReference type="EMBL" id="SHF28107.1"/>
    </source>
</evidence>